<dbReference type="EMBL" id="JACXVP010000009">
    <property type="protein sequence ID" value="KAG5585442.1"/>
    <property type="molecule type" value="Genomic_DNA"/>
</dbReference>
<sequence length="169" mass="20014">MGPLNVHASEVHTCHPIKEIGEFLKENGWDYSAMREFIPDYVVHHVQTNLHPAYVSNQGDKAWWTETNNGMITIKLAWELLRCKKDTVEDMAKLWIKGVPFKILFLAWRNLEPLFTCYWNCGFYAQFKIIHKVVVESVRKLQSESSVLGYTYLYFMVFVEEKKHFSEYR</sequence>
<evidence type="ECO:0000313" key="1">
    <source>
        <dbReference type="EMBL" id="KAG5585442.1"/>
    </source>
</evidence>
<comment type="caution">
    <text evidence="1">The sequence shown here is derived from an EMBL/GenBank/DDBJ whole genome shotgun (WGS) entry which is preliminary data.</text>
</comment>
<reference evidence="1 2" key="1">
    <citation type="submission" date="2020-09" db="EMBL/GenBank/DDBJ databases">
        <title>De no assembly of potato wild relative species, Solanum commersonii.</title>
        <authorList>
            <person name="Cho K."/>
        </authorList>
    </citation>
    <scope>NUCLEOTIDE SEQUENCE [LARGE SCALE GENOMIC DNA]</scope>
    <source>
        <strain evidence="1">LZ3.2</strain>
        <tissue evidence="1">Leaf</tissue>
    </source>
</reference>
<dbReference type="Proteomes" id="UP000824120">
    <property type="component" value="Chromosome 9"/>
</dbReference>
<evidence type="ECO:0000313" key="2">
    <source>
        <dbReference type="Proteomes" id="UP000824120"/>
    </source>
</evidence>
<accession>A0A9J5XCI7</accession>
<proteinExistence type="predicted"/>
<dbReference type="AlphaFoldDB" id="A0A9J5XCI7"/>
<gene>
    <name evidence="1" type="ORF">H5410_045876</name>
</gene>
<keyword evidence="2" id="KW-1185">Reference proteome</keyword>
<protein>
    <submittedName>
        <fullName evidence="1">Uncharacterized protein</fullName>
    </submittedName>
</protein>
<organism evidence="1 2">
    <name type="scientific">Solanum commersonii</name>
    <name type="common">Commerson's wild potato</name>
    <name type="synonym">Commerson's nightshade</name>
    <dbReference type="NCBI Taxonomy" id="4109"/>
    <lineage>
        <taxon>Eukaryota</taxon>
        <taxon>Viridiplantae</taxon>
        <taxon>Streptophyta</taxon>
        <taxon>Embryophyta</taxon>
        <taxon>Tracheophyta</taxon>
        <taxon>Spermatophyta</taxon>
        <taxon>Magnoliopsida</taxon>
        <taxon>eudicotyledons</taxon>
        <taxon>Gunneridae</taxon>
        <taxon>Pentapetalae</taxon>
        <taxon>asterids</taxon>
        <taxon>lamiids</taxon>
        <taxon>Solanales</taxon>
        <taxon>Solanaceae</taxon>
        <taxon>Solanoideae</taxon>
        <taxon>Solaneae</taxon>
        <taxon>Solanum</taxon>
    </lineage>
</organism>
<feature type="non-terminal residue" evidence="1">
    <location>
        <position position="169"/>
    </location>
</feature>
<name>A0A9J5XCI7_SOLCO</name>